<organism evidence="1 2">
    <name type="scientific">Roseimaritima ulvae</name>
    <dbReference type="NCBI Taxonomy" id="980254"/>
    <lineage>
        <taxon>Bacteria</taxon>
        <taxon>Pseudomonadati</taxon>
        <taxon>Planctomycetota</taxon>
        <taxon>Planctomycetia</taxon>
        <taxon>Pirellulales</taxon>
        <taxon>Pirellulaceae</taxon>
        <taxon>Roseimaritima</taxon>
    </lineage>
</organism>
<dbReference type="RefSeq" id="WP_068134726.1">
    <property type="nucleotide sequence ID" value="NZ_CP042914.1"/>
</dbReference>
<dbReference type="InterPro" id="IPR028228">
    <property type="entry name" value="Imm53"/>
</dbReference>
<name>A0A5B9QGJ6_9BACT</name>
<dbReference type="KEGG" id="rul:UC8_01500"/>
<keyword evidence="2" id="KW-1185">Reference proteome</keyword>
<accession>A0A5B9QGJ6</accession>
<gene>
    <name evidence="1" type="ORF">UC8_01500</name>
</gene>
<evidence type="ECO:0008006" key="3">
    <source>
        <dbReference type="Google" id="ProtNLM"/>
    </source>
</evidence>
<sequence>MSALKRLSDWYLAQCDGLWEHGCGLSITTLDNPGFSLEINFKGTPLENVGFKRLEVDLDTDDHWYTCWKEGGSFHAAGAPSRIEEMVECFLTWSCSSPGQRA</sequence>
<dbReference type="EMBL" id="CP042914">
    <property type="protein sequence ID" value="QEG38197.1"/>
    <property type="molecule type" value="Genomic_DNA"/>
</dbReference>
<dbReference type="Pfam" id="PF15580">
    <property type="entry name" value="Imm53"/>
    <property type="match status" value="1"/>
</dbReference>
<dbReference type="AlphaFoldDB" id="A0A5B9QGJ6"/>
<reference evidence="1 2" key="1">
    <citation type="submission" date="2019-08" db="EMBL/GenBank/DDBJ databases">
        <title>Deep-cultivation of Planctomycetes and their phenomic and genomic characterization uncovers novel biology.</title>
        <authorList>
            <person name="Wiegand S."/>
            <person name="Jogler M."/>
            <person name="Boedeker C."/>
            <person name="Pinto D."/>
            <person name="Vollmers J."/>
            <person name="Rivas-Marin E."/>
            <person name="Kohn T."/>
            <person name="Peeters S.H."/>
            <person name="Heuer A."/>
            <person name="Rast P."/>
            <person name="Oberbeckmann S."/>
            <person name="Bunk B."/>
            <person name="Jeske O."/>
            <person name="Meyerdierks A."/>
            <person name="Storesund J.E."/>
            <person name="Kallscheuer N."/>
            <person name="Luecker S."/>
            <person name="Lage O.M."/>
            <person name="Pohl T."/>
            <person name="Merkel B.J."/>
            <person name="Hornburger P."/>
            <person name="Mueller R.-W."/>
            <person name="Bruemmer F."/>
            <person name="Labrenz M."/>
            <person name="Spormann A.M."/>
            <person name="Op den Camp H."/>
            <person name="Overmann J."/>
            <person name="Amann R."/>
            <person name="Jetten M.S.M."/>
            <person name="Mascher T."/>
            <person name="Medema M.H."/>
            <person name="Devos D.P."/>
            <person name="Kaster A.-K."/>
            <person name="Ovreas L."/>
            <person name="Rohde M."/>
            <person name="Galperin M.Y."/>
            <person name="Jogler C."/>
        </authorList>
    </citation>
    <scope>NUCLEOTIDE SEQUENCE [LARGE SCALE GENOMIC DNA]</scope>
    <source>
        <strain evidence="1 2">UC8</strain>
    </source>
</reference>
<proteinExistence type="predicted"/>
<dbReference type="Proteomes" id="UP000325286">
    <property type="component" value="Chromosome"/>
</dbReference>
<protein>
    <recommendedName>
        <fullName evidence="3">Rhodanese-related sulfurtransferase</fullName>
    </recommendedName>
</protein>
<evidence type="ECO:0000313" key="2">
    <source>
        <dbReference type="Proteomes" id="UP000325286"/>
    </source>
</evidence>
<evidence type="ECO:0000313" key="1">
    <source>
        <dbReference type="EMBL" id="QEG38197.1"/>
    </source>
</evidence>